<evidence type="ECO:0008006" key="17">
    <source>
        <dbReference type="Google" id="ProtNLM"/>
    </source>
</evidence>
<evidence type="ECO:0000259" key="14">
    <source>
        <dbReference type="Pfam" id="PF13018"/>
    </source>
</evidence>
<feature type="domain" description="Trimeric autotransporter adhesin YadA-like head" evidence="12">
    <location>
        <begin position="1359"/>
        <end position="1385"/>
    </location>
</feature>
<keyword evidence="5" id="KW-1134">Transmembrane beta strand</keyword>
<proteinExistence type="inferred from homology"/>
<evidence type="ECO:0000313" key="15">
    <source>
        <dbReference type="EMBL" id="SAK63748.1"/>
    </source>
</evidence>
<evidence type="ECO:0000259" key="13">
    <source>
        <dbReference type="Pfam" id="PF05662"/>
    </source>
</evidence>
<dbReference type="Gene3D" id="1.20.5.170">
    <property type="match status" value="3"/>
</dbReference>
<dbReference type="Pfam" id="PF05662">
    <property type="entry name" value="YadA_stalk"/>
    <property type="match status" value="9"/>
</dbReference>
<evidence type="ECO:0000259" key="11">
    <source>
        <dbReference type="Pfam" id="PF03895"/>
    </source>
</evidence>
<feature type="domain" description="Trimeric autotransporter adhesin YadA-like stalk" evidence="13">
    <location>
        <begin position="1403"/>
        <end position="1442"/>
    </location>
</feature>
<dbReference type="EMBL" id="FCOX02000008">
    <property type="protein sequence ID" value="SAK63748.1"/>
    <property type="molecule type" value="Genomic_DNA"/>
</dbReference>
<evidence type="ECO:0000256" key="3">
    <source>
        <dbReference type="ARBA" id="ARBA00005848"/>
    </source>
</evidence>
<keyword evidence="16" id="KW-1185">Reference proteome</keyword>
<gene>
    <name evidence="15" type="ORF">AWB78_02184</name>
</gene>
<evidence type="ECO:0000256" key="6">
    <source>
        <dbReference type="ARBA" id="ARBA00022692"/>
    </source>
</evidence>
<evidence type="ECO:0000313" key="16">
    <source>
        <dbReference type="Proteomes" id="UP000071859"/>
    </source>
</evidence>
<accession>A0A158B0J6</accession>
<dbReference type="Gene3D" id="1.20.5.340">
    <property type="match status" value="2"/>
</dbReference>
<dbReference type="Pfam" id="PF03895">
    <property type="entry name" value="YadA_anchor"/>
    <property type="match status" value="1"/>
</dbReference>
<dbReference type="Gene3D" id="2.60.40.4050">
    <property type="match status" value="4"/>
</dbReference>
<dbReference type="InterPro" id="IPR008635">
    <property type="entry name" value="Coiled_stalk_dom"/>
</dbReference>
<feature type="domain" description="Trimeric autotransporter adhesin YadA-like head" evidence="12">
    <location>
        <begin position="999"/>
        <end position="1024"/>
    </location>
</feature>
<feature type="domain" description="Trimeric autotransporter adhesin YadA-like stalk" evidence="13">
    <location>
        <begin position="1248"/>
        <end position="1271"/>
    </location>
</feature>
<dbReference type="OrthoDB" id="1632057at2"/>
<evidence type="ECO:0000256" key="9">
    <source>
        <dbReference type="ARBA" id="ARBA00023136"/>
    </source>
</evidence>
<feature type="domain" description="ESPR" evidence="14">
    <location>
        <begin position="1"/>
        <end position="48"/>
    </location>
</feature>
<name>A0A158B0J6_9BURK</name>
<evidence type="ECO:0000259" key="12">
    <source>
        <dbReference type="Pfam" id="PF05658"/>
    </source>
</evidence>
<feature type="domain" description="Trimeric autotransporter adhesin YadA-like stalk" evidence="13">
    <location>
        <begin position="1042"/>
        <end position="1077"/>
    </location>
</feature>
<evidence type="ECO:0000256" key="1">
    <source>
        <dbReference type="ARBA" id="ARBA00004241"/>
    </source>
</evidence>
<dbReference type="Pfam" id="PF05658">
    <property type="entry name" value="YadA_head"/>
    <property type="match status" value="4"/>
</dbReference>
<feature type="domain" description="Trimeric autotransporter adhesin YadA-like head" evidence="12">
    <location>
        <begin position="792"/>
        <end position="817"/>
    </location>
</feature>
<dbReference type="SUPFAM" id="SSF101967">
    <property type="entry name" value="Adhesin YadA, collagen-binding domain"/>
    <property type="match status" value="6"/>
</dbReference>
<dbReference type="InterPro" id="IPR011049">
    <property type="entry name" value="Serralysin-like_metalloprot_C"/>
</dbReference>
<evidence type="ECO:0000256" key="8">
    <source>
        <dbReference type="ARBA" id="ARBA00022927"/>
    </source>
</evidence>
<reference evidence="15" key="1">
    <citation type="submission" date="2016-01" db="EMBL/GenBank/DDBJ databases">
        <authorList>
            <person name="Peeters C."/>
        </authorList>
    </citation>
    <scope>NUCLEOTIDE SEQUENCE</scope>
    <source>
        <strain evidence="15">LMG 29321</strain>
    </source>
</reference>
<evidence type="ECO:0000256" key="2">
    <source>
        <dbReference type="ARBA" id="ARBA00004442"/>
    </source>
</evidence>
<evidence type="ECO:0000256" key="10">
    <source>
        <dbReference type="ARBA" id="ARBA00023237"/>
    </source>
</evidence>
<keyword evidence="10" id="KW-0998">Cell outer membrane</keyword>
<dbReference type="InterPro" id="IPR045584">
    <property type="entry name" value="Pilin-like"/>
</dbReference>
<dbReference type="Gene3D" id="3.30.1300.30">
    <property type="entry name" value="GSPII I/J protein-like"/>
    <property type="match status" value="1"/>
</dbReference>
<organism evidence="15 16">
    <name type="scientific">Caballeronia calidae</name>
    <dbReference type="NCBI Taxonomy" id="1777139"/>
    <lineage>
        <taxon>Bacteria</taxon>
        <taxon>Pseudomonadati</taxon>
        <taxon>Pseudomonadota</taxon>
        <taxon>Betaproteobacteria</taxon>
        <taxon>Burkholderiales</taxon>
        <taxon>Burkholderiaceae</taxon>
        <taxon>Caballeronia</taxon>
    </lineage>
</organism>
<dbReference type="GO" id="GO:0009986">
    <property type="term" value="C:cell surface"/>
    <property type="evidence" value="ECO:0007669"/>
    <property type="project" value="UniProtKB-SubCell"/>
</dbReference>
<feature type="domain" description="Trimeric autotransporter adhesin YadA-like C-terminal membrane anchor" evidence="11">
    <location>
        <begin position="1465"/>
        <end position="1525"/>
    </location>
</feature>
<evidence type="ECO:0000256" key="4">
    <source>
        <dbReference type="ARBA" id="ARBA00022448"/>
    </source>
</evidence>
<keyword evidence="7" id="KW-0732">Signal</keyword>
<sequence length="1525" mass="149161">MNRTHKVVWSQAQGEWVVVSENTRTKGKGARKSVVAVAAAAAALGAGGAQAVGPSNGYAIGTFGTGNQNCFMSSAAGPQFGTDCDDASKAGTGFMAFTTLGSAGAYALAVDSNTIKIGTAGADRLSITTASGITTVAVTAQQTNISGALSVGSGINANGYKITGLGDGDTSAGSQEAVNGGQLYDVFSSLDGKISSLSTSTSTGLSTVTSKVGSLSTGLSTVTSSVGSLSTGLSTVTSSVGSLSTGLSTVTSDVGSLSTGLSTVTSDVGSLSTGVSTVTSGLASLSTSTSTGLSTVTSDVGSLSTGLSTVTSDVGSLSTGVSTVTSGLASLSTSTSTGLSTVTSDVGSLSTGLSTVTSDVGSLSTGLSTVTSDVGSLSTGVSTVTSDVGSLSTGLSTVTSDVGSLSTGVSTVTSGLASLSTSTSTGLSTVTSGVNSLSTGLSTVTSDVGSLSTGVSTVTSGLASLSTSTSTGLSTVTSGVNSLSTGLSTVTSDVGSLSTGVSTVTSGLASLSTSTSTGLSTVTSGVNSLSTGLSTVTSDVGSLSTGLSTVTSDVGSLSTGLSTVTSGVNSLSTGFDSLSSSTSTGLSTVTSSVASLSTGLSTATSNIASLSTGIDTLSASTSTAVISLSTGIDTLSTSTSTAVGSLSTGVSSLSVALSNTVQYDTPDHTSVTFGTLGTPVTLDNVAPGAVNENSLQAVNGSQLFATAQSVADALGGGASVDSDGKVTPPTYTFTDKDNSTFDNVGDALTNLDGRVTQNTNDITTINTSLSTIYNTGIKYFHANSTLADSSPTGAESVAIGGAAVASADNSVALGSNSVADQANTVSVGAPDAERRITNVAAGIDSTDAVNVSQLTSTISTSLANTVTYDDPSRTRITLHAEDPAAQVTIDNVANGKVDATSHEAINGSQLFATAQSTADALGGGASVDADGKIVKPSYTFTDKDNSTFDNVGDALTNLDGRVTQNTNDITTINTSLSTIYNTGIKYFHANSTLADSSPTGAESVAIGGAAVASADNSVALGSNSVADQANTVSVGAPDAERRITNVAAGIDSTDAVNVSQLTSTISTSLANTVTYDDPSRTRITLHAEDPAAQVTIDNVANGKVDATSHEAINGSQLFATAQSTADALGGGASVDADGKVTPPTYTFKDNSTYNTVGGALTNLDDRVTQNTANIATINNTLNNINEGGGITYFHANSTLNDSSATGTESVAIGGNAQAAANNAVALGSNSVADRDNSVSVGAKGAERQITNVAAGTADTDAVNVSQLKQAGLINGDGSSKTAVTYDTKADGTTDYSSLTLGDGTVNTTIHNVGEGVAGTDAVNVNQMNAAIDRVTNIAETGGNPMFAAQGNRDTEAASATGAHATAMGANASATADNSVALGANSVADRVNTVSVGSAGNERQITNVADGTQATDAVNVRQLNLAAAQSQSYTDSRIAGVQSQINDVSKTAYGGIAAAMAAAGLPQPTTPGKTMVAIAGARYAGASGAAIGISYVTQDDKWVVKASGNTSSSGNVGFTIGAGHQW</sequence>
<keyword evidence="8" id="KW-0653">Protein transport</keyword>
<comment type="caution">
    <text evidence="15">The sequence shown here is derived from an EMBL/GenBank/DDBJ whole genome shotgun (WGS) entry which is preliminary data.</text>
</comment>
<dbReference type="InterPro" id="IPR024973">
    <property type="entry name" value="ESPR"/>
</dbReference>
<comment type="subcellular location">
    <subcellularLocation>
        <location evidence="2">Cell outer membrane</location>
    </subcellularLocation>
    <subcellularLocation>
        <location evidence="1">Cell surface</location>
    </subcellularLocation>
</comment>
<protein>
    <recommendedName>
        <fullName evidence="17">YadA domain-containing protein</fullName>
    </recommendedName>
</protein>
<feature type="domain" description="Trimeric autotransporter adhesin YadA-like stalk" evidence="13">
    <location>
        <begin position="889"/>
        <end position="929"/>
    </location>
</feature>
<feature type="domain" description="Trimeric autotransporter adhesin YadA-like stalk" evidence="13">
    <location>
        <begin position="1309"/>
        <end position="1341"/>
    </location>
</feature>
<dbReference type="GO" id="GO:0015031">
    <property type="term" value="P:protein transport"/>
    <property type="evidence" value="ECO:0007669"/>
    <property type="project" value="UniProtKB-KW"/>
</dbReference>
<dbReference type="SUPFAM" id="SSF54523">
    <property type="entry name" value="Pili subunits"/>
    <property type="match status" value="1"/>
</dbReference>
<feature type="domain" description="Trimeric autotransporter adhesin YadA-like stalk" evidence="13">
    <location>
        <begin position="1096"/>
        <end position="1136"/>
    </location>
</feature>
<dbReference type="GO" id="GO:0009279">
    <property type="term" value="C:cell outer membrane"/>
    <property type="evidence" value="ECO:0007669"/>
    <property type="project" value="UniProtKB-SubCell"/>
</dbReference>
<feature type="domain" description="Trimeric autotransporter adhesin YadA-like head" evidence="12">
    <location>
        <begin position="1204"/>
        <end position="1230"/>
    </location>
</feature>
<feature type="domain" description="Trimeric autotransporter adhesin YadA-like stalk" evidence="13">
    <location>
        <begin position="161"/>
        <end position="202"/>
    </location>
</feature>
<evidence type="ECO:0000256" key="5">
    <source>
        <dbReference type="ARBA" id="ARBA00022452"/>
    </source>
</evidence>
<dbReference type="Gene3D" id="6.10.250.2040">
    <property type="match status" value="3"/>
</dbReference>
<dbReference type="Pfam" id="PF13018">
    <property type="entry name" value="ESPR"/>
    <property type="match status" value="1"/>
</dbReference>
<evidence type="ECO:0000256" key="7">
    <source>
        <dbReference type="ARBA" id="ARBA00022729"/>
    </source>
</evidence>
<feature type="domain" description="Trimeric autotransporter adhesin YadA-like stalk" evidence="13">
    <location>
        <begin position="684"/>
        <end position="722"/>
    </location>
</feature>
<comment type="similarity">
    <text evidence="3">Belongs to the autotransporter-2 (AT-2) (TC 1.B.40) family.</text>
</comment>
<dbReference type="InterPro" id="IPR005594">
    <property type="entry name" value="YadA_C"/>
</dbReference>
<dbReference type="InterPro" id="IPR008640">
    <property type="entry name" value="Adhesin_Head_dom"/>
</dbReference>
<dbReference type="Gene3D" id="1.20.5.2280">
    <property type="match status" value="1"/>
</dbReference>
<feature type="domain" description="Trimeric autotransporter adhesin YadA-like stalk" evidence="13">
    <location>
        <begin position="835"/>
        <end position="870"/>
    </location>
</feature>
<dbReference type="Proteomes" id="UP000071859">
    <property type="component" value="Unassembled WGS sequence"/>
</dbReference>
<keyword evidence="9" id="KW-0472">Membrane</keyword>
<keyword evidence="4" id="KW-0813">Transport</keyword>
<keyword evidence="6" id="KW-0812">Transmembrane</keyword>